<evidence type="ECO:0008006" key="4">
    <source>
        <dbReference type="Google" id="ProtNLM"/>
    </source>
</evidence>
<sequence>MYHPVSTRSELGFLPAMYSFSGPTSYPEFDLGSPSTSDHLQRAPLSNSSWETRCLRKHRRRVDDEGCSAKKRRLMFEAEVDVSENSNTSTHHDWTTASSRPPLPAQPSSPAPPKPCPASHNPTLSQPPSTLPRPEPESSCMEVEAAQRKLQEIEDRITLEDDDEDEDLNVEPAPRRPVLVMSDSLKEGLQRGISDILPHTVAQSVSQSCMELVLWRPPEDPFCRKRKVSLQKQHKKHTVSRLPPTPCPSPIPHIPLSPSSLPADTHSALYSFPVVHTFGEEDMEM</sequence>
<comment type="caution">
    <text evidence="2">The sequence shown here is derived from an EMBL/GenBank/DDBJ whole genome shotgun (WGS) entry which is preliminary data.</text>
</comment>
<evidence type="ECO:0000313" key="2">
    <source>
        <dbReference type="EMBL" id="KAK5871484.1"/>
    </source>
</evidence>
<feature type="compositionally biased region" description="Pro residues" evidence="1">
    <location>
        <begin position="101"/>
        <end position="116"/>
    </location>
</feature>
<feature type="region of interest" description="Disordered" evidence="1">
    <location>
        <begin position="80"/>
        <end position="139"/>
    </location>
</feature>
<gene>
    <name evidence="2" type="ORF">PBY51_004365</name>
</gene>
<keyword evidence="3" id="KW-1185">Reference proteome</keyword>
<dbReference type="Pfam" id="PF15810">
    <property type="entry name" value="CCDC117"/>
    <property type="match status" value="1"/>
</dbReference>
<feature type="compositionally biased region" description="Polar residues" evidence="1">
    <location>
        <begin position="33"/>
        <end position="49"/>
    </location>
</feature>
<dbReference type="PANTHER" id="PTHR36128">
    <property type="entry name" value="COILED-COIL DOMAIN-CONTAINING PROTEIN 117"/>
    <property type="match status" value="1"/>
</dbReference>
<dbReference type="EMBL" id="JAUZQC010000005">
    <property type="protein sequence ID" value="KAK5871484.1"/>
    <property type="molecule type" value="Genomic_DNA"/>
</dbReference>
<dbReference type="PANTHER" id="PTHR36128:SF1">
    <property type="entry name" value="COILED-COIL DOMAIN-CONTAINING PROTEIN 117"/>
    <property type="match status" value="1"/>
</dbReference>
<protein>
    <recommendedName>
        <fullName evidence="4">Coiled-coil domain-containing protein 117</fullName>
    </recommendedName>
</protein>
<accession>A0AAN8AWA5</accession>
<reference evidence="2 3" key="1">
    <citation type="journal article" date="2023" name="Genes (Basel)">
        <title>Chromosome-Level Genome Assembly and Circadian Gene Repertoire of the Patagonia Blennie Eleginops maclovinus-The Closest Ancestral Proxy of Antarctic Cryonotothenioids.</title>
        <authorList>
            <person name="Cheng C.C."/>
            <person name="Rivera-Colon A.G."/>
            <person name="Minhas B.F."/>
            <person name="Wilson L."/>
            <person name="Rayamajhi N."/>
            <person name="Vargas-Chacoff L."/>
            <person name="Catchen J.M."/>
        </authorList>
    </citation>
    <scope>NUCLEOTIDE SEQUENCE [LARGE SCALE GENOMIC DNA]</scope>
    <source>
        <strain evidence="2">JMC-PN-2008</strain>
    </source>
</reference>
<evidence type="ECO:0000313" key="3">
    <source>
        <dbReference type="Proteomes" id="UP001346869"/>
    </source>
</evidence>
<reference evidence="2 3" key="2">
    <citation type="journal article" date="2023" name="Mol. Biol. Evol.">
        <title>Genomics of Secondarily Temperate Adaptation in the Only Non-Antarctic Icefish.</title>
        <authorList>
            <person name="Rivera-Colon A.G."/>
            <person name="Rayamajhi N."/>
            <person name="Minhas B.F."/>
            <person name="Madrigal G."/>
            <person name="Bilyk K.T."/>
            <person name="Yoon V."/>
            <person name="Hune M."/>
            <person name="Gregory S."/>
            <person name="Cheng C.H.C."/>
            <person name="Catchen J.M."/>
        </authorList>
    </citation>
    <scope>NUCLEOTIDE SEQUENCE [LARGE SCALE GENOMIC DNA]</scope>
    <source>
        <strain evidence="2">JMC-PN-2008</strain>
    </source>
</reference>
<dbReference type="Proteomes" id="UP001346869">
    <property type="component" value="Unassembled WGS sequence"/>
</dbReference>
<proteinExistence type="predicted"/>
<dbReference type="AlphaFoldDB" id="A0AAN8AWA5"/>
<name>A0AAN8AWA5_ELEMC</name>
<dbReference type="InterPro" id="IPR031630">
    <property type="entry name" value="CCDC117"/>
</dbReference>
<feature type="region of interest" description="Disordered" evidence="1">
    <location>
        <begin position="29"/>
        <end position="49"/>
    </location>
</feature>
<evidence type="ECO:0000256" key="1">
    <source>
        <dbReference type="SAM" id="MobiDB-lite"/>
    </source>
</evidence>
<organism evidence="2 3">
    <name type="scientific">Eleginops maclovinus</name>
    <name type="common">Patagonian blennie</name>
    <name type="synonym">Eleginus maclovinus</name>
    <dbReference type="NCBI Taxonomy" id="56733"/>
    <lineage>
        <taxon>Eukaryota</taxon>
        <taxon>Metazoa</taxon>
        <taxon>Chordata</taxon>
        <taxon>Craniata</taxon>
        <taxon>Vertebrata</taxon>
        <taxon>Euteleostomi</taxon>
        <taxon>Actinopterygii</taxon>
        <taxon>Neopterygii</taxon>
        <taxon>Teleostei</taxon>
        <taxon>Neoteleostei</taxon>
        <taxon>Acanthomorphata</taxon>
        <taxon>Eupercaria</taxon>
        <taxon>Perciformes</taxon>
        <taxon>Notothenioidei</taxon>
        <taxon>Eleginopidae</taxon>
        <taxon>Eleginops</taxon>
    </lineage>
</organism>